<name>A0A316W7S3_9BASI</name>
<feature type="compositionally biased region" description="Basic and acidic residues" evidence="1">
    <location>
        <begin position="399"/>
        <end position="467"/>
    </location>
</feature>
<dbReference type="STRING" id="1522189.A0A316W7S3"/>
<feature type="compositionally biased region" description="Polar residues" evidence="1">
    <location>
        <begin position="365"/>
        <end position="381"/>
    </location>
</feature>
<keyword evidence="3" id="KW-0732">Signal</keyword>
<evidence type="ECO:0000256" key="1">
    <source>
        <dbReference type="SAM" id="MobiDB-lite"/>
    </source>
</evidence>
<evidence type="ECO:0000256" key="3">
    <source>
        <dbReference type="SAM" id="SignalP"/>
    </source>
</evidence>
<feature type="compositionally biased region" description="Basic and acidic residues" evidence="1">
    <location>
        <begin position="57"/>
        <end position="72"/>
    </location>
</feature>
<feature type="compositionally biased region" description="Low complexity" evidence="1">
    <location>
        <begin position="236"/>
        <end position="248"/>
    </location>
</feature>
<feature type="chain" id="PRO_5016323243" evidence="3">
    <location>
        <begin position="22"/>
        <end position="585"/>
    </location>
</feature>
<dbReference type="OrthoDB" id="10367567at2759"/>
<feature type="region of interest" description="Disordered" evidence="1">
    <location>
        <begin position="225"/>
        <end position="248"/>
    </location>
</feature>
<feature type="region of interest" description="Disordered" evidence="1">
    <location>
        <begin position="341"/>
        <end position="486"/>
    </location>
</feature>
<feature type="transmembrane region" description="Helical" evidence="2">
    <location>
        <begin position="554"/>
        <end position="576"/>
    </location>
</feature>
<feature type="signal peptide" evidence="3">
    <location>
        <begin position="1"/>
        <end position="21"/>
    </location>
</feature>
<dbReference type="GeneID" id="37032430"/>
<reference evidence="4 5" key="1">
    <citation type="journal article" date="2018" name="Mol. Biol. Evol.">
        <title>Broad Genomic Sampling Reveals a Smut Pathogenic Ancestry of the Fungal Clade Ustilaginomycotina.</title>
        <authorList>
            <person name="Kijpornyongpan T."/>
            <person name="Mondo S.J."/>
            <person name="Barry K."/>
            <person name="Sandor L."/>
            <person name="Lee J."/>
            <person name="Lipzen A."/>
            <person name="Pangilinan J."/>
            <person name="LaButti K."/>
            <person name="Hainaut M."/>
            <person name="Henrissat B."/>
            <person name="Grigoriev I.V."/>
            <person name="Spatafora J.W."/>
            <person name="Aime M.C."/>
        </authorList>
    </citation>
    <scope>NUCLEOTIDE SEQUENCE [LARGE SCALE GENOMIC DNA]</scope>
    <source>
        <strain evidence="4 5">MCA 4658</strain>
    </source>
</reference>
<organism evidence="4 5">
    <name type="scientific">Ceraceosorus guamensis</name>
    <dbReference type="NCBI Taxonomy" id="1522189"/>
    <lineage>
        <taxon>Eukaryota</taxon>
        <taxon>Fungi</taxon>
        <taxon>Dikarya</taxon>
        <taxon>Basidiomycota</taxon>
        <taxon>Ustilaginomycotina</taxon>
        <taxon>Exobasidiomycetes</taxon>
        <taxon>Ceraceosorales</taxon>
        <taxon>Ceraceosoraceae</taxon>
        <taxon>Ceraceosorus</taxon>
    </lineage>
</organism>
<dbReference type="Proteomes" id="UP000245783">
    <property type="component" value="Unassembled WGS sequence"/>
</dbReference>
<sequence>MQLRRRAIHIALAILLVQAYAEPLPQNGDGNVAPAQVSDSANPSPLQQMVDGNPQGDQRKHTDKSLAKDTDGAKSQQAELAQLVAPTDYGTLPSNGGSSAVPVASPLVGQSGLASTSNANGAYDDPVSGLPPQQTPTIIVVNTPANGTGISSSRTSASLASTQLGLGSTTSDPYSATFPAFSTAPNTQTAVYGVPTLASALPMSGASDTGYDSSRTLGGLPNGGITSSALPIDPYPSQASTTQSPTTPTANAIAKAVIKQLCKMAKGNHPGTANAGDHSIGDGQAGCDLRALFGLSTSNGAASTSSWNTPLVADQTTPFSGAAVNKSSDKEKQMEDFMNSSAGAATKAEEPASDRSAAWGKSDGKTTSALAEQGNQQSSTADKSDGLKQSDSASTSESGDQKPEEDKPKEDEPAKVEDKKPEENKPEERKEEQSKAEEKKPEEKKAEESKEEKKPDDKKPEDKKDEYSGDVTVEKGSGGSPPPKREIAYASRDVDVLDRRQQELMRRAEHILLIKTAPLFGRQESRIGNEGPRIRKRNLVWATHVVLQRRMSSAFTHILTGALLIACMAIITVTWANTARRLELR</sequence>
<keyword evidence="2" id="KW-0812">Transmembrane</keyword>
<proteinExistence type="predicted"/>
<feature type="region of interest" description="Disordered" evidence="1">
    <location>
        <begin position="30"/>
        <end position="77"/>
    </location>
</feature>
<dbReference type="EMBL" id="KZ819354">
    <property type="protein sequence ID" value="PWN45634.1"/>
    <property type="molecule type" value="Genomic_DNA"/>
</dbReference>
<evidence type="ECO:0000313" key="5">
    <source>
        <dbReference type="Proteomes" id="UP000245783"/>
    </source>
</evidence>
<accession>A0A316W7S3</accession>
<feature type="compositionally biased region" description="Polar residues" evidence="1">
    <location>
        <begin position="37"/>
        <end position="47"/>
    </location>
</feature>
<dbReference type="AlphaFoldDB" id="A0A316W7S3"/>
<dbReference type="InParanoid" id="A0A316W7S3"/>
<keyword evidence="2" id="KW-0472">Membrane</keyword>
<keyword evidence="2" id="KW-1133">Transmembrane helix</keyword>
<feature type="compositionally biased region" description="Polar residues" evidence="1">
    <location>
        <begin position="389"/>
        <end position="398"/>
    </location>
</feature>
<evidence type="ECO:0000256" key="2">
    <source>
        <dbReference type="SAM" id="Phobius"/>
    </source>
</evidence>
<protein>
    <submittedName>
        <fullName evidence="4">Uncharacterized protein</fullName>
    </submittedName>
</protein>
<dbReference type="RefSeq" id="XP_025372794.1">
    <property type="nucleotide sequence ID" value="XM_025510560.1"/>
</dbReference>
<evidence type="ECO:0000313" key="4">
    <source>
        <dbReference type="EMBL" id="PWN45634.1"/>
    </source>
</evidence>
<keyword evidence="5" id="KW-1185">Reference proteome</keyword>
<gene>
    <name evidence="4" type="ORF">IE81DRAFT_163869</name>
</gene>